<feature type="domain" description="Rhodanese" evidence="1">
    <location>
        <begin position="24"/>
        <end position="109"/>
    </location>
</feature>
<organism evidence="2 3">
    <name type="scientific">Stenomitos frigidus ULC18</name>
    <dbReference type="NCBI Taxonomy" id="2107698"/>
    <lineage>
        <taxon>Bacteria</taxon>
        <taxon>Bacillati</taxon>
        <taxon>Cyanobacteriota</taxon>
        <taxon>Cyanophyceae</taxon>
        <taxon>Leptolyngbyales</taxon>
        <taxon>Leptolyngbyaceae</taxon>
        <taxon>Stenomitos</taxon>
    </lineage>
</organism>
<dbReference type="EMBL" id="PVWK01000034">
    <property type="protein sequence ID" value="PSB31606.1"/>
    <property type="molecule type" value="Genomic_DNA"/>
</dbReference>
<gene>
    <name evidence="2" type="ORF">C7B82_07215</name>
</gene>
<dbReference type="Pfam" id="PF00581">
    <property type="entry name" value="Rhodanese"/>
    <property type="match status" value="1"/>
</dbReference>
<dbReference type="CDD" id="cd00158">
    <property type="entry name" value="RHOD"/>
    <property type="match status" value="1"/>
</dbReference>
<dbReference type="SMART" id="SM00450">
    <property type="entry name" value="RHOD"/>
    <property type="match status" value="1"/>
</dbReference>
<dbReference type="PANTHER" id="PTHR43031">
    <property type="entry name" value="FAD-DEPENDENT OXIDOREDUCTASE"/>
    <property type="match status" value="1"/>
</dbReference>
<dbReference type="PROSITE" id="PS50206">
    <property type="entry name" value="RHODANESE_3"/>
    <property type="match status" value="1"/>
</dbReference>
<evidence type="ECO:0000313" key="3">
    <source>
        <dbReference type="Proteomes" id="UP000239576"/>
    </source>
</evidence>
<dbReference type="RefSeq" id="WP_106255638.1">
    <property type="nucleotide sequence ID" value="NZ_CAWNSW010000029.1"/>
</dbReference>
<dbReference type="AlphaFoldDB" id="A0A2T1EFS5"/>
<accession>A0A2T1EFS5</accession>
<dbReference type="OrthoDB" id="9792975at2"/>
<keyword evidence="3" id="KW-1185">Reference proteome</keyword>
<reference evidence="3" key="1">
    <citation type="submission" date="2018-02" db="EMBL/GenBank/DDBJ databases">
        <authorList>
            <person name="Moore K."/>
            <person name="Momper L."/>
        </authorList>
    </citation>
    <scope>NUCLEOTIDE SEQUENCE [LARGE SCALE GENOMIC DNA]</scope>
    <source>
        <strain evidence="3">ULC18</strain>
    </source>
</reference>
<protein>
    <submittedName>
        <fullName evidence="2">Rhodanese-like domain-containing protein</fullName>
    </submittedName>
</protein>
<evidence type="ECO:0000259" key="1">
    <source>
        <dbReference type="PROSITE" id="PS50206"/>
    </source>
</evidence>
<name>A0A2T1EFS5_9CYAN</name>
<comment type="caution">
    <text evidence="2">The sequence shown here is derived from an EMBL/GenBank/DDBJ whole genome shotgun (WGS) entry which is preliminary data.</text>
</comment>
<sequence>MKMKAQKKQAMNPVLLTPAQLKSQAHQLLIIDVRGWLEYWMGHIPTAQRFSRNRILKDIPKEQAIAITCLSGHRSEIAAQWLVTQGYRQVYNLQGGLLAWQGAGYPVQRGNRP</sequence>
<dbReference type="SUPFAM" id="SSF52821">
    <property type="entry name" value="Rhodanese/Cell cycle control phosphatase"/>
    <property type="match status" value="1"/>
</dbReference>
<proteinExistence type="predicted"/>
<dbReference type="InterPro" id="IPR001763">
    <property type="entry name" value="Rhodanese-like_dom"/>
</dbReference>
<dbReference type="Proteomes" id="UP000239576">
    <property type="component" value="Unassembled WGS sequence"/>
</dbReference>
<reference evidence="2 3" key="2">
    <citation type="submission" date="2018-03" db="EMBL/GenBank/DDBJ databases">
        <title>The ancient ancestry and fast evolution of plastids.</title>
        <authorList>
            <person name="Moore K.R."/>
            <person name="Magnabosco C."/>
            <person name="Momper L."/>
            <person name="Gold D.A."/>
            <person name="Bosak T."/>
            <person name="Fournier G.P."/>
        </authorList>
    </citation>
    <scope>NUCLEOTIDE SEQUENCE [LARGE SCALE GENOMIC DNA]</scope>
    <source>
        <strain evidence="2 3">ULC18</strain>
    </source>
</reference>
<dbReference type="InterPro" id="IPR036873">
    <property type="entry name" value="Rhodanese-like_dom_sf"/>
</dbReference>
<dbReference type="PANTHER" id="PTHR43031:SF16">
    <property type="entry name" value="OXIDOREDUCTASE"/>
    <property type="match status" value="1"/>
</dbReference>
<dbReference type="Gene3D" id="3.40.250.10">
    <property type="entry name" value="Rhodanese-like domain"/>
    <property type="match status" value="1"/>
</dbReference>
<evidence type="ECO:0000313" key="2">
    <source>
        <dbReference type="EMBL" id="PSB31606.1"/>
    </source>
</evidence>
<dbReference type="InterPro" id="IPR050229">
    <property type="entry name" value="GlpE_sulfurtransferase"/>
</dbReference>